<dbReference type="EMBL" id="MT142214">
    <property type="protein sequence ID" value="QJA76257.1"/>
    <property type="molecule type" value="Genomic_DNA"/>
</dbReference>
<accession>A0A6M3LJF7</accession>
<evidence type="ECO:0000313" key="2">
    <source>
        <dbReference type="EMBL" id="QJA76257.1"/>
    </source>
</evidence>
<feature type="transmembrane region" description="Helical" evidence="1">
    <location>
        <begin position="70"/>
        <end position="88"/>
    </location>
</feature>
<gene>
    <name evidence="2" type="ORF">MM415A01546_0011</name>
    <name evidence="3" type="ORF">MM415B03685_0007</name>
</gene>
<dbReference type="AlphaFoldDB" id="A0A6M3LJF7"/>
<evidence type="ECO:0000256" key="1">
    <source>
        <dbReference type="SAM" id="Phobius"/>
    </source>
</evidence>
<keyword evidence="1" id="KW-0472">Membrane</keyword>
<organism evidence="3">
    <name type="scientific">viral metagenome</name>
    <dbReference type="NCBI Taxonomy" id="1070528"/>
    <lineage>
        <taxon>unclassified sequences</taxon>
        <taxon>metagenomes</taxon>
        <taxon>organismal metagenomes</taxon>
    </lineage>
</organism>
<keyword evidence="1" id="KW-1133">Transmembrane helix</keyword>
<evidence type="ECO:0000313" key="3">
    <source>
        <dbReference type="EMBL" id="QJA94990.1"/>
    </source>
</evidence>
<reference evidence="3" key="1">
    <citation type="submission" date="2020-03" db="EMBL/GenBank/DDBJ databases">
        <title>The deep terrestrial virosphere.</title>
        <authorList>
            <person name="Holmfeldt K."/>
            <person name="Nilsson E."/>
            <person name="Simone D."/>
            <person name="Lopez-Fernandez M."/>
            <person name="Wu X."/>
            <person name="de Brujin I."/>
            <person name="Lundin D."/>
            <person name="Andersson A."/>
            <person name="Bertilsson S."/>
            <person name="Dopson M."/>
        </authorList>
    </citation>
    <scope>NUCLEOTIDE SEQUENCE</scope>
    <source>
        <strain evidence="2">MM415A01546</strain>
        <strain evidence="3">MM415B03685</strain>
    </source>
</reference>
<keyword evidence="1" id="KW-0812">Transmembrane</keyword>
<sequence>MNHRLGYLLIGLILLIEVPRFFGAYDGIDPRLFSLPLTALGTGIVLPLGAGYVLHTWWTVPWNKKGRDMLAVWFAALLLMEGVILIPWGMSRLQNEALSVVVGSGLVAWLWVSVVMLSPFVCVGGLVTAISLKKQPEQKRGALQKPAKQEDAMHAQLHVLPVSVTHSMTKRERVQQLAELHPDWTRARLAQEAGCSESTVSRALT</sequence>
<feature type="transmembrane region" description="Helical" evidence="1">
    <location>
        <begin position="33"/>
        <end position="58"/>
    </location>
</feature>
<dbReference type="EMBL" id="MT143277">
    <property type="protein sequence ID" value="QJA94990.1"/>
    <property type="molecule type" value="Genomic_DNA"/>
</dbReference>
<name>A0A6M3LJF7_9ZZZZ</name>
<feature type="transmembrane region" description="Helical" evidence="1">
    <location>
        <begin position="108"/>
        <end position="130"/>
    </location>
</feature>
<proteinExistence type="predicted"/>
<protein>
    <submittedName>
        <fullName evidence="3">Uncharacterized protein</fullName>
    </submittedName>
</protein>